<reference evidence="2" key="1">
    <citation type="submission" date="2020-04" db="EMBL/GenBank/DDBJ databases">
        <authorList>
            <person name="Zhang T."/>
        </authorList>
    </citation>
    <scope>NUCLEOTIDE SEQUENCE</scope>
    <source>
        <strain evidence="2">HKST-UBA02</strain>
    </source>
</reference>
<feature type="chain" id="PRO_5036808648" evidence="1">
    <location>
        <begin position="26"/>
        <end position="206"/>
    </location>
</feature>
<comment type="caution">
    <text evidence="2">The sequence shown here is derived from an EMBL/GenBank/DDBJ whole genome shotgun (WGS) entry which is preliminary data.</text>
</comment>
<name>A0A956SGK6_UNCEI</name>
<proteinExistence type="predicted"/>
<feature type="signal peptide" evidence="1">
    <location>
        <begin position="1"/>
        <end position="25"/>
    </location>
</feature>
<dbReference type="EMBL" id="JAGQHS010000329">
    <property type="protein sequence ID" value="MCA9759381.1"/>
    <property type="molecule type" value="Genomic_DNA"/>
</dbReference>
<dbReference type="Proteomes" id="UP000739538">
    <property type="component" value="Unassembled WGS sequence"/>
</dbReference>
<evidence type="ECO:0000313" key="2">
    <source>
        <dbReference type="EMBL" id="MCA9759381.1"/>
    </source>
</evidence>
<evidence type="ECO:0000313" key="3">
    <source>
        <dbReference type="Proteomes" id="UP000739538"/>
    </source>
</evidence>
<gene>
    <name evidence="2" type="ORF">KDA27_26545</name>
</gene>
<reference evidence="2" key="2">
    <citation type="journal article" date="2021" name="Microbiome">
        <title>Successional dynamics and alternative stable states in a saline activated sludge microbial community over 9 years.</title>
        <authorList>
            <person name="Wang Y."/>
            <person name="Ye J."/>
            <person name="Ju F."/>
            <person name="Liu L."/>
            <person name="Boyd J.A."/>
            <person name="Deng Y."/>
            <person name="Parks D.H."/>
            <person name="Jiang X."/>
            <person name="Yin X."/>
            <person name="Woodcroft B.J."/>
            <person name="Tyson G.W."/>
            <person name="Hugenholtz P."/>
            <person name="Polz M.F."/>
            <person name="Zhang T."/>
        </authorList>
    </citation>
    <scope>NUCLEOTIDE SEQUENCE</scope>
    <source>
        <strain evidence="2">HKST-UBA02</strain>
    </source>
</reference>
<sequence>MNRNVANTFLTILAFALSFVSVVHASTARIWLDFDDDGRTSTINSVSTALVDTATVLYQPGSEPLSGDVMFLVITPCGARGVDEYDPEWQITDAVDLRLIDGSCEELLVEESGYVFADCNNSCGTCRPEGFWIRFKDHSGLPGSLRYPIAKVVTSRGAENLDPWAYLELAVYWERLGIVSNEIEVQWETPIRATSWGELKRHFRSE</sequence>
<organism evidence="2 3">
    <name type="scientific">Eiseniibacteriota bacterium</name>
    <dbReference type="NCBI Taxonomy" id="2212470"/>
    <lineage>
        <taxon>Bacteria</taxon>
        <taxon>Candidatus Eiseniibacteriota</taxon>
    </lineage>
</organism>
<accession>A0A956SGK6</accession>
<evidence type="ECO:0000256" key="1">
    <source>
        <dbReference type="SAM" id="SignalP"/>
    </source>
</evidence>
<keyword evidence="1" id="KW-0732">Signal</keyword>
<protein>
    <submittedName>
        <fullName evidence="2">Uncharacterized protein</fullName>
    </submittedName>
</protein>
<dbReference type="AlphaFoldDB" id="A0A956SGK6"/>